<evidence type="ECO:0000256" key="9">
    <source>
        <dbReference type="RuleBase" id="RU361183"/>
    </source>
</evidence>
<keyword evidence="7" id="KW-1015">Disulfide bond</keyword>
<dbReference type="InterPro" id="IPR035914">
    <property type="entry name" value="Sperma_CUB_dom_sf"/>
</dbReference>
<evidence type="ECO:0000256" key="2">
    <source>
        <dbReference type="ARBA" id="ARBA00022670"/>
    </source>
</evidence>
<evidence type="ECO:0000256" key="5">
    <source>
        <dbReference type="ARBA" id="ARBA00022833"/>
    </source>
</evidence>
<sequence>MLTRTSLLFLTILGISLVNANIESDAVEALKEKLAELEGSSDEQGSRKFVLQGDILLTMDEARDLVESVDKGSIRHKRQAQRRNASNENLWVDGVKYVFDPSASEKLKHGFKLAANAWQKDTCINFTLVNSKKEVEGEDYLYVTVDPYHRHECSSHVGKLGKYQPIFLGEGCEAFPHAAHEVGHALGLYHTQSRHDRDQYIELVDERIEKEDLGDQFIKLTEEKNENYELPYDYGSIMHYGSSIENAKIIPKDKNYKTTMGSPLISFVDLLMINKHYNCTDWPLRDCETVEIDDRNLSANWWLLWLINSPPNILISQPKDCEEGKQVKAKESWDNFFAYFKSPKEDGSYATCTYWITAPENKKIEIKVESVSTKEPAIGCATGGVEIKANSNHTLTGYRYCEIEEDVIIKSHSNRVPIILYTAETVFQTVVSLKYHYARIHSTEHDHSLEQTSDNFPSRSSTNEASRNAFRSSPQGYRRQKYALPQVNTEVHATQATKSWLLENRANVMDWPTCSPGLNSMDNLSSILARWVRCNHRQFQTTYELKTTIIDAWEDVESDFLKNLMKSVLNRPLKWFSTLKGR</sequence>
<name>A0A368H5M5_ANCCA</name>
<comment type="cofactor">
    <cofactor evidence="8 9">
        <name>Zn(2+)</name>
        <dbReference type="ChEBI" id="CHEBI:29105"/>
    </cofactor>
    <text evidence="8 9">Binds 1 zinc ion per subunit.</text>
</comment>
<keyword evidence="2 8" id="KW-0645">Protease</keyword>
<dbReference type="PANTHER" id="PTHR10127">
    <property type="entry name" value="DISCOIDIN, CUB, EGF, LAMININ , AND ZINC METALLOPROTEASE DOMAIN CONTAINING"/>
    <property type="match status" value="1"/>
</dbReference>
<dbReference type="GO" id="GO:0003676">
    <property type="term" value="F:nucleic acid binding"/>
    <property type="evidence" value="ECO:0007669"/>
    <property type="project" value="InterPro"/>
</dbReference>
<dbReference type="InterPro" id="IPR006026">
    <property type="entry name" value="Peptidase_Metallo"/>
</dbReference>
<dbReference type="SMART" id="SM00235">
    <property type="entry name" value="ZnMc"/>
    <property type="match status" value="1"/>
</dbReference>
<dbReference type="GO" id="GO:0006508">
    <property type="term" value="P:proteolysis"/>
    <property type="evidence" value="ECO:0007669"/>
    <property type="project" value="UniProtKB-KW"/>
</dbReference>
<dbReference type="CDD" id="cd04280">
    <property type="entry name" value="ZnMc_astacin_like"/>
    <property type="match status" value="1"/>
</dbReference>
<keyword evidence="6 8" id="KW-0482">Metalloprotease</keyword>
<keyword evidence="9" id="KW-0732">Signal</keyword>
<evidence type="ECO:0000256" key="1">
    <source>
        <dbReference type="ARBA" id="ARBA00022536"/>
    </source>
</evidence>
<feature type="compositionally biased region" description="Polar residues" evidence="11">
    <location>
        <begin position="450"/>
        <end position="475"/>
    </location>
</feature>
<evidence type="ECO:0000313" key="14">
    <source>
        <dbReference type="Proteomes" id="UP000252519"/>
    </source>
</evidence>
<protein>
    <recommendedName>
        <fullName evidence="9">Metalloendopeptidase</fullName>
        <ecNumber evidence="9">3.4.24.-</ecNumber>
    </recommendedName>
</protein>
<evidence type="ECO:0000256" key="7">
    <source>
        <dbReference type="ARBA" id="ARBA00023157"/>
    </source>
</evidence>
<gene>
    <name evidence="13" type="ORF">ANCCAN_01962</name>
</gene>
<evidence type="ECO:0000256" key="11">
    <source>
        <dbReference type="SAM" id="MobiDB-lite"/>
    </source>
</evidence>
<organism evidence="13 14">
    <name type="scientific">Ancylostoma caninum</name>
    <name type="common">Dog hookworm</name>
    <dbReference type="NCBI Taxonomy" id="29170"/>
    <lineage>
        <taxon>Eukaryota</taxon>
        <taxon>Metazoa</taxon>
        <taxon>Ecdysozoa</taxon>
        <taxon>Nematoda</taxon>
        <taxon>Chromadorea</taxon>
        <taxon>Rhabditida</taxon>
        <taxon>Rhabditina</taxon>
        <taxon>Rhabditomorpha</taxon>
        <taxon>Strongyloidea</taxon>
        <taxon>Ancylostomatidae</taxon>
        <taxon>Ancylostomatinae</taxon>
        <taxon>Ancylostoma</taxon>
    </lineage>
</organism>
<feature type="active site" evidence="8">
    <location>
        <position position="181"/>
    </location>
</feature>
<dbReference type="InterPro" id="IPR024079">
    <property type="entry name" value="MetalloPept_cat_dom_sf"/>
</dbReference>
<evidence type="ECO:0000256" key="10">
    <source>
        <dbReference type="SAM" id="Coils"/>
    </source>
</evidence>
<dbReference type="InterPro" id="IPR000859">
    <property type="entry name" value="CUB_dom"/>
</dbReference>
<dbReference type="InterPro" id="IPR001506">
    <property type="entry name" value="Peptidase_M12A"/>
</dbReference>
<accession>A0A368H5M5</accession>
<dbReference type="SUPFAM" id="SSF55486">
    <property type="entry name" value="Metalloproteases ('zincins'), catalytic domain"/>
    <property type="match status" value="1"/>
</dbReference>
<keyword evidence="4 8" id="KW-0378">Hydrolase</keyword>
<evidence type="ECO:0000313" key="13">
    <source>
        <dbReference type="EMBL" id="RCN51874.1"/>
    </source>
</evidence>
<dbReference type="GO" id="GO:0008270">
    <property type="term" value="F:zinc ion binding"/>
    <property type="evidence" value="ECO:0007669"/>
    <property type="project" value="UniProtKB-UniRule"/>
</dbReference>
<evidence type="ECO:0000259" key="12">
    <source>
        <dbReference type="PROSITE" id="PS51864"/>
    </source>
</evidence>
<dbReference type="EC" id="3.4.24.-" evidence="9"/>
<dbReference type="Gene3D" id="2.60.120.290">
    <property type="entry name" value="Spermadhesin, CUB domain"/>
    <property type="match status" value="1"/>
</dbReference>
<comment type="caution">
    <text evidence="8">Lacks conserved residue(s) required for the propagation of feature annotation.</text>
</comment>
<evidence type="ECO:0000256" key="6">
    <source>
        <dbReference type="ARBA" id="ARBA00023049"/>
    </source>
</evidence>
<keyword evidence="10" id="KW-0175">Coiled coil</keyword>
<comment type="caution">
    <text evidence="13">The sequence shown here is derived from an EMBL/GenBank/DDBJ whole genome shotgun (WGS) entry which is preliminary data.</text>
</comment>
<dbReference type="AlphaFoldDB" id="A0A368H5M5"/>
<dbReference type="PRINTS" id="PR00480">
    <property type="entry name" value="ASTACIN"/>
</dbReference>
<dbReference type="STRING" id="29170.A0A368H5M5"/>
<feature type="signal peptide" evidence="9">
    <location>
        <begin position="1"/>
        <end position="20"/>
    </location>
</feature>
<feature type="region of interest" description="Disordered" evidence="11">
    <location>
        <begin position="446"/>
        <end position="475"/>
    </location>
</feature>
<evidence type="ECO:0000256" key="8">
    <source>
        <dbReference type="PROSITE-ProRule" id="PRU01211"/>
    </source>
</evidence>
<dbReference type="GO" id="GO:0004222">
    <property type="term" value="F:metalloendopeptidase activity"/>
    <property type="evidence" value="ECO:0007669"/>
    <property type="project" value="UniProtKB-UniRule"/>
</dbReference>
<keyword evidence="5 8" id="KW-0862">Zinc</keyword>
<dbReference type="InterPro" id="IPR034035">
    <property type="entry name" value="Astacin-like_dom"/>
</dbReference>
<dbReference type="Proteomes" id="UP000252519">
    <property type="component" value="Unassembled WGS sequence"/>
</dbReference>
<dbReference type="InterPro" id="IPR036397">
    <property type="entry name" value="RNaseH_sf"/>
</dbReference>
<reference evidence="13 14" key="1">
    <citation type="submission" date="2014-10" db="EMBL/GenBank/DDBJ databases">
        <title>Draft genome of the hookworm Ancylostoma caninum.</title>
        <authorList>
            <person name="Mitreva M."/>
        </authorList>
    </citation>
    <scope>NUCLEOTIDE SEQUENCE [LARGE SCALE GENOMIC DNA]</scope>
    <source>
        <strain evidence="13 14">Baltimore</strain>
    </source>
</reference>
<keyword evidence="3 8" id="KW-0479">Metal-binding</keyword>
<feature type="binding site" evidence="8">
    <location>
        <position position="190"/>
    </location>
    <ligand>
        <name>Zn(2+)</name>
        <dbReference type="ChEBI" id="CHEBI:29105"/>
        <note>catalytic</note>
    </ligand>
</feature>
<dbReference type="PANTHER" id="PTHR10127:SF891">
    <property type="entry name" value="ZINC METALLOPROTEINASE NAS-29"/>
    <property type="match status" value="1"/>
</dbReference>
<proteinExistence type="predicted"/>
<feature type="chain" id="PRO_5016486756" description="Metalloendopeptidase" evidence="9">
    <location>
        <begin position="21"/>
        <end position="582"/>
    </location>
</feature>
<feature type="binding site" evidence="8">
    <location>
        <position position="180"/>
    </location>
    <ligand>
        <name>Zn(2+)</name>
        <dbReference type="ChEBI" id="CHEBI:29105"/>
        <note>catalytic</note>
    </ligand>
</feature>
<dbReference type="Gene3D" id="3.40.390.10">
    <property type="entry name" value="Collagenase (Catalytic Domain)"/>
    <property type="match status" value="1"/>
</dbReference>
<dbReference type="Gene3D" id="3.30.420.10">
    <property type="entry name" value="Ribonuclease H-like superfamily/Ribonuclease H"/>
    <property type="match status" value="1"/>
</dbReference>
<feature type="binding site" evidence="8">
    <location>
        <position position="184"/>
    </location>
    <ligand>
        <name>Zn(2+)</name>
        <dbReference type="ChEBI" id="CHEBI:29105"/>
        <note>catalytic</note>
    </ligand>
</feature>
<dbReference type="EMBL" id="JOJR01000010">
    <property type="protein sequence ID" value="RCN51874.1"/>
    <property type="molecule type" value="Genomic_DNA"/>
</dbReference>
<feature type="coiled-coil region" evidence="10">
    <location>
        <begin position="20"/>
        <end position="47"/>
    </location>
</feature>
<keyword evidence="1" id="KW-0245">EGF-like domain</keyword>
<dbReference type="PROSITE" id="PS51864">
    <property type="entry name" value="ASTACIN"/>
    <property type="match status" value="1"/>
</dbReference>
<evidence type="ECO:0000256" key="4">
    <source>
        <dbReference type="ARBA" id="ARBA00022801"/>
    </source>
</evidence>
<dbReference type="OrthoDB" id="291007at2759"/>
<keyword evidence="14" id="KW-1185">Reference proteome</keyword>
<evidence type="ECO:0000256" key="3">
    <source>
        <dbReference type="ARBA" id="ARBA00022723"/>
    </source>
</evidence>
<dbReference type="Pfam" id="PF01400">
    <property type="entry name" value="Astacin"/>
    <property type="match status" value="1"/>
</dbReference>
<feature type="domain" description="Peptidase M12A" evidence="12">
    <location>
        <begin position="79"/>
        <end position="280"/>
    </location>
</feature>
<dbReference type="SUPFAM" id="SSF49854">
    <property type="entry name" value="Spermadhesin, CUB domain"/>
    <property type="match status" value="1"/>
</dbReference>
<dbReference type="Pfam" id="PF00431">
    <property type="entry name" value="CUB"/>
    <property type="match status" value="1"/>
</dbReference>